<dbReference type="GeneTree" id="ENSGT01140000282793"/>
<dbReference type="GO" id="GO:0016020">
    <property type="term" value="C:membrane"/>
    <property type="evidence" value="ECO:0007669"/>
    <property type="project" value="UniProtKB-SubCell"/>
</dbReference>
<comment type="subcellular location">
    <subcellularLocation>
        <location evidence="1">Membrane</location>
    </subcellularLocation>
</comment>
<dbReference type="InterPro" id="IPR015631">
    <property type="entry name" value="CD2/SLAM_rcpt"/>
</dbReference>
<evidence type="ECO:0000256" key="4">
    <source>
        <dbReference type="ARBA" id="ARBA00023180"/>
    </source>
</evidence>
<dbReference type="Gene3D" id="2.60.40.10">
    <property type="entry name" value="Immunoglobulins"/>
    <property type="match status" value="1"/>
</dbReference>
<evidence type="ECO:0000313" key="7">
    <source>
        <dbReference type="Ensembl" id="ENSOMEP00000036107.1"/>
    </source>
</evidence>
<evidence type="ECO:0000313" key="8">
    <source>
        <dbReference type="Proteomes" id="UP000261560"/>
    </source>
</evidence>
<evidence type="ECO:0000256" key="3">
    <source>
        <dbReference type="ARBA" id="ARBA00023136"/>
    </source>
</evidence>
<keyword evidence="5" id="KW-0812">Transmembrane</keyword>
<reference evidence="7" key="1">
    <citation type="submission" date="2025-08" db="UniProtKB">
        <authorList>
            <consortium name="Ensembl"/>
        </authorList>
    </citation>
    <scope>IDENTIFICATION</scope>
</reference>
<dbReference type="InterPro" id="IPR013783">
    <property type="entry name" value="Ig-like_fold"/>
</dbReference>
<dbReference type="OMA" id="QPETIYA"/>
<evidence type="ECO:0000256" key="5">
    <source>
        <dbReference type="SAM" id="Phobius"/>
    </source>
</evidence>
<dbReference type="SUPFAM" id="SSF48726">
    <property type="entry name" value="Immunoglobulin"/>
    <property type="match status" value="1"/>
</dbReference>
<sequence>RVKSSLLHLPLCLMTYSALRLLQHSLDVNGSVELTEERDLIWMYNNSKVAKFCYEQKPVIFGSYKERVIVENFSLTLKNVQLTDNGLYKAVESSSIDRTNAEYSLTVQVSPVILTVTGSSSNSSACESTVICRTVDNKIKKTFVCNTQTCSGVGKAHATISSSSLNVYIHEEHIICNHSNQVSWEQNKTQISTVCWEGPGTVQTSVSAAAVGGAILLLCIICLVVRCKSKRGILKIYLQIKCKVGLHR</sequence>
<organism evidence="7 8">
    <name type="scientific">Oryzias melastigma</name>
    <name type="common">Marine medaka</name>
    <dbReference type="NCBI Taxonomy" id="30732"/>
    <lineage>
        <taxon>Eukaryota</taxon>
        <taxon>Metazoa</taxon>
        <taxon>Chordata</taxon>
        <taxon>Craniata</taxon>
        <taxon>Vertebrata</taxon>
        <taxon>Euteleostomi</taxon>
        <taxon>Actinopterygii</taxon>
        <taxon>Neopterygii</taxon>
        <taxon>Teleostei</taxon>
        <taxon>Neoteleostei</taxon>
        <taxon>Acanthomorphata</taxon>
        <taxon>Ovalentaria</taxon>
        <taxon>Atherinomorphae</taxon>
        <taxon>Beloniformes</taxon>
        <taxon>Adrianichthyidae</taxon>
        <taxon>Oryziinae</taxon>
        <taxon>Oryzias</taxon>
    </lineage>
</organism>
<evidence type="ECO:0008006" key="9">
    <source>
        <dbReference type="Google" id="ProtNLM"/>
    </source>
</evidence>
<dbReference type="AlphaFoldDB" id="A0A3B3E138"/>
<dbReference type="PaxDb" id="30732-ENSOMEP00000036107"/>
<keyword evidence="8" id="KW-1185">Reference proteome</keyword>
<dbReference type="InterPro" id="IPR036179">
    <property type="entry name" value="Ig-like_dom_sf"/>
</dbReference>
<dbReference type="PANTHER" id="PTHR12080:SF80">
    <property type="entry name" value="IMMUNOGLOBULIN V-SET DOMAIN-CONTAINING PROTEIN"/>
    <property type="match status" value="1"/>
</dbReference>
<keyword evidence="4" id="KW-0325">Glycoprotein</keyword>
<proteinExistence type="predicted"/>
<protein>
    <recommendedName>
        <fullName evidence="9">Immunoglobulin V-set domain-containing protein</fullName>
    </recommendedName>
</protein>
<dbReference type="Proteomes" id="UP000261560">
    <property type="component" value="Unplaced"/>
</dbReference>
<keyword evidence="5" id="KW-1133">Transmembrane helix</keyword>
<reference evidence="7" key="2">
    <citation type="submission" date="2025-09" db="UniProtKB">
        <authorList>
            <consortium name="Ensembl"/>
        </authorList>
    </citation>
    <scope>IDENTIFICATION</scope>
</reference>
<dbReference type="STRING" id="30732.ENSOMEP00000036107"/>
<evidence type="ECO:0000256" key="2">
    <source>
        <dbReference type="ARBA" id="ARBA00022729"/>
    </source>
</evidence>
<feature type="signal peptide" evidence="6">
    <location>
        <begin position="1"/>
        <end position="18"/>
    </location>
</feature>
<dbReference type="PANTHER" id="PTHR12080">
    <property type="entry name" value="SIGNALING LYMPHOCYTIC ACTIVATION MOLECULE"/>
    <property type="match status" value="1"/>
</dbReference>
<evidence type="ECO:0000256" key="1">
    <source>
        <dbReference type="ARBA" id="ARBA00004370"/>
    </source>
</evidence>
<feature type="transmembrane region" description="Helical" evidence="5">
    <location>
        <begin position="206"/>
        <end position="225"/>
    </location>
</feature>
<name>A0A3B3E138_ORYME</name>
<dbReference type="Ensembl" id="ENSOMET00000036753.1">
    <property type="protein sequence ID" value="ENSOMEP00000036107.1"/>
    <property type="gene ID" value="ENSOMEG00000023699.1"/>
</dbReference>
<keyword evidence="3 5" id="KW-0472">Membrane</keyword>
<keyword evidence="2 6" id="KW-0732">Signal</keyword>
<evidence type="ECO:0000256" key="6">
    <source>
        <dbReference type="SAM" id="SignalP"/>
    </source>
</evidence>
<accession>A0A3B3E138</accession>
<feature type="chain" id="PRO_5017407366" description="Immunoglobulin V-set domain-containing protein" evidence="6">
    <location>
        <begin position="19"/>
        <end position="248"/>
    </location>
</feature>